<keyword evidence="2" id="KW-0723">Serine/threonine-protein kinase</keyword>
<dbReference type="EC" id="2.7.11.1" evidence="1"/>
<evidence type="ECO:0000313" key="16">
    <source>
        <dbReference type="Proteomes" id="UP000823907"/>
    </source>
</evidence>
<keyword evidence="12" id="KW-0812">Transmembrane</keyword>
<feature type="region of interest" description="Disordered" evidence="11">
    <location>
        <begin position="352"/>
        <end position="378"/>
    </location>
</feature>
<feature type="domain" description="Protein kinase" evidence="13">
    <location>
        <begin position="12"/>
        <end position="290"/>
    </location>
</feature>
<feature type="domain" description="PASTA" evidence="14">
    <location>
        <begin position="517"/>
        <end position="585"/>
    </location>
</feature>
<dbReference type="FunFam" id="1.10.510.10:FF:000021">
    <property type="entry name" value="Serine/threonine protein kinase"/>
    <property type="match status" value="1"/>
</dbReference>
<proteinExistence type="predicted"/>
<dbReference type="Proteomes" id="UP000823907">
    <property type="component" value="Unassembled WGS sequence"/>
</dbReference>
<evidence type="ECO:0000256" key="1">
    <source>
        <dbReference type="ARBA" id="ARBA00012513"/>
    </source>
</evidence>
<evidence type="ECO:0000256" key="8">
    <source>
        <dbReference type="ARBA" id="ARBA00047899"/>
    </source>
</evidence>
<feature type="region of interest" description="Disordered" evidence="11">
    <location>
        <begin position="544"/>
        <end position="584"/>
    </location>
</feature>
<sequence>MDRDGAILGGRYHLGAKIGTGGMADVYAAVDELLGREVAVKMMRPDLARDENFLERFRREAQNAAKLNHPAIVAVYDTGQTPPEDGSVPYIVMERVQGETLRDIVQEYGKMRLTDAAAIMSQVLEALHFSHEAGIIHRDIKPANIMITNTGAVKVMDFGIARALSDSSSAMTQTAAVIGTAQYLSPEQARGKSADSRSDIYAAGCVFYELATGQPPFSGESPFSVAFQHVQDAPPAPSTVEGMHLSHREADSLDAIVLTAMAKNPDDRHADAKEMALDLRRLSEDQVPLVAKLPGAAGPAGAAGTPDSGGGRHRVEEPSGAGTAAAAGLGAAGVGAAGAASATQRTAEHNLGGSQFAQGGEHASDQASGAGAHGGGAAGAYPAAAGGDATGAALSASSPVHGNYPDTQTPLIDKEPKRRWWIPVVAILAVLALLGAGTWAYVASDRSAATAETVNVPDVKNLTQDEAERKLHDLGLELRVRERPHADIERGRVIRTEPGPNSSVPKGTEISLVVSSGKEITEVPDLTGKNTSEAAQLLKEAGLSLNNRVKEEPSDSVPEGQITEQSPAQGSQVSKGTKVTITVSTGPQEVRVPVVTGQDVEDARSNLESSGFTVIVNKVDSTEPEGKVLSVSDEGSHLREGSEVTLTVSRGNQFHMPNVSGKEFGQVFSTLRAAGWEGSPNKLRRVDVPTNDLGRVDRVARQKPSEGSALDKNATVTVDVFIFRLIP</sequence>
<evidence type="ECO:0000256" key="3">
    <source>
        <dbReference type="ARBA" id="ARBA00022679"/>
    </source>
</evidence>
<evidence type="ECO:0000256" key="4">
    <source>
        <dbReference type="ARBA" id="ARBA00022737"/>
    </source>
</evidence>
<dbReference type="GO" id="GO:0045717">
    <property type="term" value="P:negative regulation of fatty acid biosynthetic process"/>
    <property type="evidence" value="ECO:0007669"/>
    <property type="project" value="UniProtKB-ARBA"/>
</dbReference>
<dbReference type="InterPro" id="IPR005543">
    <property type="entry name" value="PASTA_dom"/>
</dbReference>
<evidence type="ECO:0000256" key="2">
    <source>
        <dbReference type="ARBA" id="ARBA00022527"/>
    </source>
</evidence>
<keyword evidence="4" id="KW-0677">Repeat</keyword>
<evidence type="ECO:0000259" key="13">
    <source>
        <dbReference type="PROSITE" id="PS50011"/>
    </source>
</evidence>
<protein>
    <recommendedName>
        <fullName evidence="1">non-specific serine/threonine protein kinase</fullName>
        <ecNumber evidence="1">2.7.11.1</ecNumber>
    </recommendedName>
</protein>
<dbReference type="SUPFAM" id="SSF56112">
    <property type="entry name" value="Protein kinase-like (PK-like)"/>
    <property type="match status" value="1"/>
</dbReference>
<comment type="catalytic activity">
    <reaction evidence="8">
        <text>L-threonyl-[protein] + ATP = O-phospho-L-threonyl-[protein] + ADP + H(+)</text>
        <dbReference type="Rhea" id="RHEA:46608"/>
        <dbReference type="Rhea" id="RHEA-COMP:11060"/>
        <dbReference type="Rhea" id="RHEA-COMP:11605"/>
        <dbReference type="ChEBI" id="CHEBI:15378"/>
        <dbReference type="ChEBI" id="CHEBI:30013"/>
        <dbReference type="ChEBI" id="CHEBI:30616"/>
        <dbReference type="ChEBI" id="CHEBI:61977"/>
        <dbReference type="ChEBI" id="CHEBI:456216"/>
        <dbReference type="EC" id="2.7.11.1"/>
    </reaction>
</comment>
<keyword evidence="12" id="KW-1133">Transmembrane helix</keyword>
<dbReference type="AlphaFoldDB" id="A0A9D2UB95"/>
<feature type="region of interest" description="Disordered" evidence="11">
    <location>
        <begin position="292"/>
        <end position="323"/>
    </location>
</feature>
<dbReference type="InterPro" id="IPR017441">
    <property type="entry name" value="Protein_kinase_ATP_BS"/>
</dbReference>
<evidence type="ECO:0000256" key="10">
    <source>
        <dbReference type="PROSITE-ProRule" id="PRU10141"/>
    </source>
</evidence>
<feature type="domain" description="PASTA" evidence="14">
    <location>
        <begin position="651"/>
        <end position="722"/>
    </location>
</feature>
<dbReference type="SUPFAM" id="SSF54184">
    <property type="entry name" value="Penicillin-binding protein 2x (pbp-2x), c-terminal domain"/>
    <property type="match status" value="1"/>
</dbReference>
<dbReference type="Gene3D" id="1.10.510.10">
    <property type="entry name" value="Transferase(Phosphotransferase) domain 1"/>
    <property type="match status" value="1"/>
</dbReference>
<dbReference type="CDD" id="cd14014">
    <property type="entry name" value="STKc_PknB_like"/>
    <property type="match status" value="1"/>
</dbReference>
<feature type="domain" description="PASTA" evidence="14">
    <location>
        <begin position="586"/>
        <end position="650"/>
    </location>
</feature>
<dbReference type="EMBL" id="DWUR01000058">
    <property type="protein sequence ID" value="HJD49187.1"/>
    <property type="molecule type" value="Genomic_DNA"/>
</dbReference>
<comment type="caution">
    <text evidence="15">The sequence shown here is derived from an EMBL/GenBank/DDBJ whole genome shotgun (WGS) entry which is preliminary data.</text>
</comment>
<keyword evidence="7 10" id="KW-0067">ATP-binding</keyword>
<organism evidence="15 16">
    <name type="scientific">Candidatus Corynebacterium intestinavium</name>
    <dbReference type="NCBI Taxonomy" id="2838531"/>
    <lineage>
        <taxon>Bacteria</taxon>
        <taxon>Bacillati</taxon>
        <taxon>Actinomycetota</taxon>
        <taxon>Actinomycetes</taxon>
        <taxon>Mycobacteriales</taxon>
        <taxon>Corynebacteriaceae</taxon>
        <taxon>Corynebacterium</taxon>
    </lineage>
</organism>
<evidence type="ECO:0000256" key="6">
    <source>
        <dbReference type="ARBA" id="ARBA00022777"/>
    </source>
</evidence>
<keyword evidence="5 10" id="KW-0547">Nucleotide-binding</keyword>
<dbReference type="PANTHER" id="PTHR43289">
    <property type="entry name" value="MITOGEN-ACTIVATED PROTEIN KINASE KINASE KINASE 20-RELATED"/>
    <property type="match status" value="1"/>
</dbReference>
<evidence type="ECO:0000256" key="9">
    <source>
        <dbReference type="ARBA" id="ARBA00048679"/>
    </source>
</evidence>
<dbReference type="InterPro" id="IPR011009">
    <property type="entry name" value="Kinase-like_dom_sf"/>
</dbReference>
<dbReference type="PROSITE" id="PS00108">
    <property type="entry name" value="PROTEIN_KINASE_ST"/>
    <property type="match status" value="1"/>
</dbReference>
<keyword evidence="12" id="KW-0472">Membrane</keyword>
<dbReference type="CDD" id="cd06577">
    <property type="entry name" value="PASTA_pknB"/>
    <property type="match status" value="4"/>
</dbReference>
<evidence type="ECO:0000259" key="14">
    <source>
        <dbReference type="PROSITE" id="PS51178"/>
    </source>
</evidence>
<evidence type="ECO:0000256" key="12">
    <source>
        <dbReference type="SAM" id="Phobius"/>
    </source>
</evidence>
<accession>A0A9D2UB95</accession>
<dbReference type="Pfam" id="PF03793">
    <property type="entry name" value="PASTA"/>
    <property type="match status" value="4"/>
</dbReference>
<evidence type="ECO:0000256" key="5">
    <source>
        <dbReference type="ARBA" id="ARBA00022741"/>
    </source>
</evidence>
<dbReference type="Pfam" id="PF00069">
    <property type="entry name" value="Pkinase"/>
    <property type="match status" value="1"/>
</dbReference>
<feature type="compositionally biased region" description="Low complexity" evidence="11">
    <location>
        <begin position="294"/>
        <end position="306"/>
    </location>
</feature>
<dbReference type="PROSITE" id="PS00107">
    <property type="entry name" value="PROTEIN_KINASE_ATP"/>
    <property type="match status" value="1"/>
</dbReference>
<dbReference type="NCBIfam" id="NF033483">
    <property type="entry name" value="PknB_PASTA_kin"/>
    <property type="match status" value="1"/>
</dbReference>
<dbReference type="SMART" id="SM00740">
    <property type="entry name" value="PASTA"/>
    <property type="match status" value="4"/>
</dbReference>
<feature type="domain" description="PASTA" evidence="14">
    <location>
        <begin position="450"/>
        <end position="516"/>
    </location>
</feature>
<evidence type="ECO:0000256" key="7">
    <source>
        <dbReference type="ARBA" id="ARBA00022840"/>
    </source>
</evidence>
<feature type="compositionally biased region" description="Polar residues" evidence="11">
    <location>
        <begin position="562"/>
        <end position="584"/>
    </location>
</feature>
<dbReference type="PANTHER" id="PTHR43289:SF6">
    <property type="entry name" value="SERINE_THREONINE-PROTEIN KINASE NEKL-3"/>
    <property type="match status" value="1"/>
</dbReference>
<comment type="catalytic activity">
    <reaction evidence="9">
        <text>L-seryl-[protein] + ATP = O-phospho-L-seryl-[protein] + ADP + H(+)</text>
        <dbReference type="Rhea" id="RHEA:17989"/>
        <dbReference type="Rhea" id="RHEA-COMP:9863"/>
        <dbReference type="Rhea" id="RHEA-COMP:11604"/>
        <dbReference type="ChEBI" id="CHEBI:15378"/>
        <dbReference type="ChEBI" id="CHEBI:29999"/>
        <dbReference type="ChEBI" id="CHEBI:30616"/>
        <dbReference type="ChEBI" id="CHEBI:83421"/>
        <dbReference type="ChEBI" id="CHEBI:456216"/>
        <dbReference type="EC" id="2.7.11.1"/>
    </reaction>
</comment>
<dbReference type="Gene3D" id="3.30.200.20">
    <property type="entry name" value="Phosphorylase Kinase, domain 1"/>
    <property type="match status" value="1"/>
</dbReference>
<reference evidence="15" key="1">
    <citation type="journal article" date="2021" name="PeerJ">
        <title>Extensive microbial diversity within the chicken gut microbiome revealed by metagenomics and culture.</title>
        <authorList>
            <person name="Gilroy R."/>
            <person name="Ravi A."/>
            <person name="Getino M."/>
            <person name="Pursley I."/>
            <person name="Horton D.L."/>
            <person name="Alikhan N.F."/>
            <person name="Baker D."/>
            <person name="Gharbi K."/>
            <person name="Hall N."/>
            <person name="Watson M."/>
            <person name="Adriaenssens E.M."/>
            <person name="Foster-Nyarko E."/>
            <person name="Jarju S."/>
            <person name="Secka A."/>
            <person name="Antonio M."/>
            <person name="Oren A."/>
            <person name="Chaudhuri R.R."/>
            <person name="La Ragione R."/>
            <person name="Hildebrand F."/>
            <person name="Pallen M.J."/>
        </authorList>
    </citation>
    <scope>NUCLEOTIDE SEQUENCE</scope>
    <source>
        <strain evidence="15">5925</strain>
    </source>
</reference>
<feature type="binding site" evidence="10">
    <location>
        <position position="41"/>
    </location>
    <ligand>
        <name>ATP</name>
        <dbReference type="ChEBI" id="CHEBI:30616"/>
    </ligand>
</feature>
<keyword evidence="3" id="KW-0808">Transferase</keyword>
<dbReference type="GO" id="GO:0005524">
    <property type="term" value="F:ATP binding"/>
    <property type="evidence" value="ECO:0007669"/>
    <property type="project" value="UniProtKB-UniRule"/>
</dbReference>
<evidence type="ECO:0000256" key="11">
    <source>
        <dbReference type="SAM" id="MobiDB-lite"/>
    </source>
</evidence>
<dbReference type="InterPro" id="IPR008271">
    <property type="entry name" value="Ser/Thr_kinase_AS"/>
</dbReference>
<dbReference type="SMART" id="SM00220">
    <property type="entry name" value="S_TKc"/>
    <property type="match status" value="1"/>
</dbReference>
<name>A0A9D2UB95_9CORY</name>
<dbReference type="PROSITE" id="PS51178">
    <property type="entry name" value="PASTA"/>
    <property type="match status" value="4"/>
</dbReference>
<dbReference type="Gene3D" id="3.30.10.20">
    <property type="match status" value="4"/>
</dbReference>
<keyword evidence="6 15" id="KW-0418">Kinase</keyword>
<dbReference type="FunFam" id="3.30.200.20:FF:000035">
    <property type="entry name" value="Serine/threonine protein kinase Stk1"/>
    <property type="match status" value="1"/>
</dbReference>
<evidence type="ECO:0000313" key="15">
    <source>
        <dbReference type="EMBL" id="HJD49187.1"/>
    </source>
</evidence>
<dbReference type="GO" id="GO:0004674">
    <property type="term" value="F:protein serine/threonine kinase activity"/>
    <property type="evidence" value="ECO:0007669"/>
    <property type="project" value="UniProtKB-KW"/>
</dbReference>
<dbReference type="PROSITE" id="PS50011">
    <property type="entry name" value="PROTEIN_KINASE_DOM"/>
    <property type="match status" value="1"/>
</dbReference>
<gene>
    <name evidence="15" type="primary">pknB</name>
    <name evidence="15" type="ORF">H9907_03620</name>
</gene>
<reference evidence="15" key="2">
    <citation type="submission" date="2021-04" db="EMBL/GenBank/DDBJ databases">
        <authorList>
            <person name="Gilroy R."/>
        </authorList>
    </citation>
    <scope>NUCLEOTIDE SEQUENCE</scope>
    <source>
        <strain evidence="15">5925</strain>
    </source>
</reference>
<dbReference type="InterPro" id="IPR000719">
    <property type="entry name" value="Prot_kinase_dom"/>
</dbReference>
<feature type="transmembrane region" description="Helical" evidence="12">
    <location>
        <begin position="420"/>
        <end position="442"/>
    </location>
</feature>